<dbReference type="InterPro" id="IPR053953">
    <property type="entry name" value="NirdL-like_HTH"/>
</dbReference>
<dbReference type="Gene3D" id="3.30.70.3460">
    <property type="match status" value="2"/>
</dbReference>
<feature type="domain" description="Siroheme decarboxylase AsnC-like ligand binding" evidence="6">
    <location>
        <begin position="228"/>
        <end position="315"/>
    </location>
</feature>
<name>A0A917YMS1_9RHOB</name>
<dbReference type="GO" id="GO:0016829">
    <property type="term" value="F:lyase activity"/>
    <property type="evidence" value="ECO:0007669"/>
    <property type="project" value="UniProtKB-KW"/>
</dbReference>
<dbReference type="EMBL" id="BMLP01000010">
    <property type="protein sequence ID" value="GGO37886.1"/>
    <property type="molecule type" value="Genomic_DNA"/>
</dbReference>
<feature type="domain" description="Siroheme decarboxylase NirL-like HTH" evidence="7">
    <location>
        <begin position="171"/>
        <end position="216"/>
    </location>
</feature>
<comment type="catalytic activity">
    <reaction evidence="5">
        <text>siroheme + 2 H(+) = 12,18-didecarboxysiroheme + 2 CO2</text>
        <dbReference type="Rhea" id="RHEA:19093"/>
        <dbReference type="ChEBI" id="CHEBI:15378"/>
        <dbReference type="ChEBI" id="CHEBI:16526"/>
        <dbReference type="ChEBI" id="CHEBI:60052"/>
        <dbReference type="ChEBI" id="CHEBI:140497"/>
        <dbReference type="EC" id="4.1.1.111"/>
    </reaction>
</comment>
<proteinExistence type="inferred from homology"/>
<feature type="domain" description="Siroheme decarboxylase AsnC-like ligand binding" evidence="6">
    <location>
        <begin position="67"/>
        <end position="137"/>
    </location>
</feature>
<evidence type="ECO:0000313" key="8">
    <source>
        <dbReference type="EMBL" id="GGO37886.1"/>
    </source>
</evidence>
<accession>A0A917YMS1</accession>
<evidence type="ECO:0000256" key="5">
    <source>
        <dbReference type="ARBA" id="ARBA00048470"/>
    </source>
</evidence>
<keyword evidence="9" id="KW-1185">Reference proteome</keyword>
<keyword evidence="1" id="KW-0456">Lyase</keyword>
<gene>
    <name evidence="8" type="ORF">GCM10010991_34330</name>
</gene>
<evidence type="ECO:0000259" key="7">
    <source>
        <dbReference type="Pfam" id="PF22451"/>
    </source>
</evidence>
<evidence type="ECO:0000256" key="1">
    <source>
        <dbReference type="ARBA" id="ARBA00023239"/>
    </source>
</evidence>
<comment type="pathway">
    <text evidence="2">Porphyrin-containing compound metabolism.</text>
</comment>
<evidence type="ECO:0000256" key="2">
    <source>
        <dbReference type="ARBA" id="ARBA00023444"/>
    </source>
</evidence>
<dbReference type="Pfam" id="PF22451">
    <property type="entry name" value="NirdL-like_HTH"/>
    <property type="match status" value="2"/>
</dbReference>
<sequence length="325" mass="35143">MIGFDPIDTRLLDEFQRGFPLDTRPFARIGVDLGLNETDVIDRLACLAAAGAVARVGATVRPNTAGASTLAALAVPDGRIDEVAALVGAESGVNHSYQREADWNLWFVATAGDERALAQSLARIRKATGLRLLDLRLERAFNIDLGFRLSGQQVAMGLPHTARPEVLLPDDRPLLHALSQGLDLVPSPYAALALRLGRSEAQVLNRIGRLISAGIISRMGVIVRHRPLGWTANAMVVWDLPEARIDAAGHALAGHAGVTLCYRRRRVPGVWPYALYCMIHGRSRSATLEVLEAARHLPALQGAAHRVLFSTRCFKQSGARLSEAA</sequence>
<organism evidence="8 9">
    <name type="scientific">Gemmobacter aquaticus</name>
    <dbReference type="NCBI Taxonomy" id="490185"/>
    <lineage>
        <taxon>Bacteria</taxon>
        <taxon>Pseudomonadati</taxon>
        <taxon>Pseudomonadota</taxon>
        <taxon>Alphaproteobacteria</taxon>
        <taxon>Rhodobacterales</taxon>
        <taxon>Paracoccaceae</taxon>
        <taxon>Gemmobacter</taxon>
    </lineage>
</organism>
<protein>
    <recommendedName>
        <fullName evidence="4">siroheme decarboxylase</fullName>
        <ecNumber evidence="4">4.1.1.111</ecNumber>
    </recommendedName>
</protein>
<dbReference type="RefSeq" id="WP_146284225.1">
    <property type="nucleotide sequence ID" value="NZ_BMLP01000010.1"/>
</dbReference>
<dbReference type="EC" id="4.1.1.111" evidence="4"/>
<feature type="domain" description="Siroheme decarboxylase NirL-like HTH" evidence="7">
    <location>
        <begin position="8"/>
        <end position="51"/>
    </location>
</feature>
<comment type="caution">
    <text evidence="8">The sequence shown here is derived from an EMBL/GenBank/DDBJ whole genome shotgun (WGS) entry which is preliminary data.</text>
</comment>
<dbReference type="OrthoDB" id="9806536at2"/>
<evidence type="ECO:0000256" key="3">
    <source>
        <dbReference type="ARBA" id="ARBA00023457"/>
    </source>
</evidence>
<reference evidence="8 9" key="1">
    <citation type="journal article" date="2014" name="Int. J. Syst. Evol. Microbiol.">
        <title>Complete genome sequence of Corynebacterium casei LMG S-19264T (=DSM 44701T), isolated from a smear-ripened cheese.</title>
        <authorList>
            <consortium name="US DOE Joint Genome Institute (JGI-PGF)"/>
            <person name="Walter F."/>
            <person name="Albersmeier A."/>
            <person name="Kalinowski J."/>
            <person name="Ruckert C."/>
        </authorList>
    </citation>
    <scope>NUCLEOTIDE SEQUENCE [LARGE SCALE GENOMIC DNA]</scope>
    <source>
        <strain evidence="8 9">CGMCC 1.7029</strain>
    </source>
</reference>
<dbReference type="AlphaFoldDB" id="A0A917YMS1"/>
<evidence type="ECO:0000259" key="6">
    <source>
        <dbReference type="Pfam" id="PF17805"/>
    </source>
</evidence>
<comment type="similarity">
    <text evidence="3">Belongs to the Ahb/Nir family.</text>
</comment>
<dbReference type="Proteomes" id="UP000598196">
    <property type="component" value="Unassembled WGS sequence"/>
</dbReference>
<dbReference type="InterPro" id="IPR050684">
    <property type="entry name" value="HTH-Siroheme_Decarb"/>
</dbReference>
<dbReference type="Pfam" id="PF17805">
    <property type="entry name" value="AsnC_trans_reg2"/>
    <property type="match status" value="2"/>
</dbReference>
<dbReference type="PANTHER" id="PTHR43413:SF1">
    <property type="entry name" value="SIROHEME DECARBOXYLASE NIRL SUBUNIT"/>
    <property type="match status" value="1"/>
</dbReference>
<evidence type="ECO:0000256" key="4">
    <source>
        <dbReference type="ARBA" id="ARBA00023471"/>
    </source>
</evidence>
<dbReference type="PANTHER" id="PTHR43413">
    <property type="entry name" value="TRANSCRIPTIONAL REGULATOR, ASNC FAMILY"/>
    <property type="match status" value="1"/>
</dbReference>
<evidence type="ECO:0000313" key="9">
    <source>
        <dbReference type="Proteomes" id="UP000598196"/>
    </source>
</evidence>
<dbReference type="InterPro" id="IPR040523">
    <property type="entry name" value="AsnC_trans_reg2"/>
</dbReference>